<dbReference type="Proteomes" id="UP000092713">
    <property type="component" value="Unassembled WGS sequence"/>
</dbReference>
<dbReference type="GO" id="GO:0042781">
    <property type="term" value="F:3'-tRNA processing endoribonuclease activity"/>
    <property type="evidence" value="ECO:0007669"/>
    <property type="project" value="UniProtKB-UniRule"/>
</dbReference>
<feature type="binding site" evidence="8">
    <location>
        <position position="65"/>
    </location>
    <ligand>
        <name>Zn(2+)</name>
        <dbReference type="ChEBI" id="CHEBI:29105"/>
        <label>1</label>
        <note>catalytic</note>
    </ligand>
</feature>
<evidence type="ECO:0000256" key="8">
    <source>
        <dbReference type="HAMAP-Rule" id="MF_01818"/>
    </source>
</evidence>
<dbReference type="Gene3D" id="3.60.15.10">
    <property type="entry name" value="Ribonuclease Z/Hydroxyacylglutathione hydrolase-like"/>
    <property type="match status" value="1"/>
</dbReference>
<name>A0A1A7C3B7_9BURK</name>
<dbReference type="PATRIC" id="fig|1747903.4.peg.3852"/>
<dbReference type="GO" id="GO:0008270">
    <property type="term" value="F:zinc ion binding"/>
    <property type="evidence" value="ECO:0007669"/>
    <property type="project" value="UniProtKB-UniRule"/>
</dbReference>
<protein>
    <recommendedName>
        <fullName evidence="8">Ribonuclease Z</fullName>
        <shortName evidence="8">RNase Z</shortName>
        <ecNumber evidence="8">3.1.26.11</ecNumber>
    </recommendedName>
    <alternativeName>
        <fullName evidence="8">tRNA 3 endonuclease</fullName>
    </alternativeName>
    <alternativeName>
        <fullName evidence="8">tRNase Z</fullName>
    </alternativeName>
</protein>
<dbReference type="RefSeq" id="WP_065307263.1">
    <property type="nucleotide sequence ID" value="NZ_LOCQ01000049.1"/>
</dbReference>
<evidence type="ECO:0000256" key="7">
    <source>
        <dbReference type="ARBA" id="ARBA00022833"/>
    </source>
</evidence>
<accession>A0A1A7C3B7</accession>
<comment type="function">
    <text evidence="8">Zinc phosphodiesterase, which displays some tRNA 3'-processing endonuclease activity. Probably involved in tRNA maturation, by removing a 3'-trailer from precursor tRNA.</text>
</comment>
<dbReference type="EMBL" id="LOCQ01000049">
    <property type="protein sequence ID" value="OBV40222.1"/>
    <property type="molecule type" value="Genomic_DNA"/>
</dbReference>
<keyword evidence="10" id="KW-1185">Reference proteome</keyword>
<comment type="similarity">
    <text evidence="8">Belongs to the RNase Z family.</text>
</comment>
<dbReference type="AlphaFoldDB" id="A0A1A7C3B7"/>
<dbReference type="InterPro" id="IPR036866">
    <property type="entry name" value="RibonucZ/Hydroxyglut_hydro"/>
</dbReference>
<dbReference type="SUPFAM" id="SSF56281">
    <property type="entry name" value="Metallo-hydrolase/oxidoreductase"/>
    <property type="match status" value="1"/>
</dbReference>
<keyword evidence="5 8" id="KW-0255">Endonuclease</keyword>
<evidence type="ECO:0000313" key="10">
    <source>
        <dbReference type="Proteomes" id="UP000092713"/>
    </source>
</evidence>
<evidence type="ECO:0000256" key="4">
    <source>
        <dbReference type="ARBA" id="ARBA00022723"/>
    </source>
</evidence>
<evidence type="ECO:0000256" key="5">
    <source>
        <dbReference type="ARBA" id="ARBA00022759"/>
    </source>
</evidence>
<dbReference type="STRING" id="1747903.ASR47_1014137"/>
<feature type="binding site" evidence="8">
    <location>
        <position position="63"/>
    </location>
    <ligand>
        <name>Zn(2+)</name>
        <dbReference type="ChEBI" id="CHEBI:29105"/>
        <label>1</label>
        <note>catalytic</note>
    </ligand>
</feature>
<dbReference type="PANTHER" id="PTHR46018:SF2">
    <property type="entry name" value="ZINC PHOSPHODIESTERASE ELAC PROTEIN 1"/>
    <property type="match status" value="1"/>
</dbReference>
<dbReference type="Pfam" id="PF23023">
    <property type="entry name" value="Anti-Pycsar_Apyc1"/>
    <property type="match status" value="1"/>
</dbReference>
<evidence type="ECO:0000256" key="2">
    <source>
        <dbReference type="ARBA" id="ARBA00022694"/>
    </source>
</evidence>
<dbReference type="CDD" id="cd07717">
    <property type="entry name" value="RNaseZ_ZiPD-like_MBL-fold"/>
    <property type="match status" value="1"/>
</dbReference>
<feature type="binding site" evidence="8">
    <location>
        <position position="212"/>
    </location>
    <ligand>
        <name>Zn(2+)</name>
        <dbReference type="ChEBI" id="CHEBI:29105"/>
        <label>2</label>
        <note>catalytic</note>
    </ligand>
</feature>
<feature type="binding site" evidence="8">
    <location>
        <position position="67"/>
    </location>
    <ligand>
        <name>Zn(2+)</name>
        <dbReference type="ChEBI" id="CHEBI:29105"/>
        <label>2</label>
        <note>catalytic</note>
    </ligand>
</feature>
<keyword evidence="2 8" id="KW-0819">tRNA processing</keyword>
<keyword evidence="4 8" id="KW-0479">Metal-binding</keyword>
<feature type="binding site" evidence="8">
    <location>
        <position position="68"/>
    </location>
    <ligand>
        <name>Zn(2+)</name>
        <dbReference type="ChEBI" id="CHEBI:29105"/>
        <label>2</label>
        <note>catalytic</note>
    </ligand>
</feature>
<evidence type="ECO:0000256" key="1">
    <source>
        <dbReference type="ARBA" id="ARBA00011738"/>
    </source>
</evidence>
<gene>
    <name evidence="8" type="primary">rnz</name>
    <name evidence="9" type="ORF">ASR47_1014137</name>
</gene>
<comment type="subunit">
    <text evidence="1 8">Homodimer.</text>
</comment>
<keyword evidence="7 8" id="KW-0862">Zinc</keyword>
<organism evidence="9 10">
    <name type="scientific">Janthinobacterium psychrotolerans</name>
    <dbReference type="NCBI Taxonomy" id="1747903"/>
    <lineage>
        <taxon>Bacteria</taxon>
        <taxon>Pseudomonadati</taxon>
        <taxon>Pseudomonadota</taxon>
        <taxon>Betaproteobacteria</taxon>
        <taxon>Burkholderiales</taxon>
        <taxon>Oxalobacteraceae</taxon>
        <taxon>Janthinobacterium</taxon>
    </lineage>
</organism>
<feature type="active site" description="Proton acceptor" evidence="8">
    <location>
        <position position="67"/>
    </location>
</feature>
<comment type="caution">
    <text evidence="9">The sequence shown here is derived from an EMBL/GenBank/DDBJ whole genome shotgun (WGS) entry which is preliminary data.</text>
</comment>
<dbReference type="PANTHER" id="PTHR46018">
    <property type="entry name" value="ZINC PHOSPHODIESTERASE ELAC PROTEIN 1"/>
    <property type="match status" value="1"/>
</dbReference>
<keyword evidence="6 8" id="KW-0378">Hydrolase</keyword>
<dbReference type="InterPro" id="IPR013471">
    <property type="entry name" value="RNase_Z/BN"/>
</dbReference>
<feature type="binding site" evidence="8">
    <location>
        <position position="212"/>
    </location>
    <ligand>
        <name>Zn(2+)</name>
        <dbReference type="ChEBI" id="CHEBI:29105"/>
        <label>1</label>
        <note>catalytic</note>
    </ligand>
</feature>
<feature type="binding site" evidence="8">
    <location>
        <position position="141"/>
    </location>
    <ligand>
        <name>Zn(2+)</name>
        <dbReference type="ChEBI" id="CHEBI:29105"/>
        <label>1</label>
        <note>catalytic</note>
    </ligand>
</feature>
<comment type="catalytic activity">
    <reaction evidence="8">
        <text>Endonucleolytic cleavage of RNA, removing extra 3' nucleotides from tRNA precursor, generating 3' termini of tRNAs. A 3'-hydroxy group is left at the tRNA terminus and a 5'-phosphoryl group is left at the trailer molecule.</text>
        <dbReference type="EC" id="3.1.26.11"/>
    </reaction>
</comment>
<feature type="binding site" evidence="8">
    <location>
        <position position="271"/>
    </location>
    <ligand>
        <name>Zn(2+)</name>
        <dbReference type="ChEBI" id="CHEBI:29105"/>
        <label>2</label>
        <note>catalytic</note>
    </ligand>
</feature>
<dbReference type="EC" id="3.1.26.11" evidence="8"/>
<evidence type="ECO:0000256" key="6">
    <source>
        <dbReference type="ARBA" id="ARBA00022801"/>
    </source>
</evidence>
<dbReference type="OrthoDB" id="9803916at2"/>
<sequence>MFTLTFLGTSSGVPTRYRNVTSLAVQTTLGRDWWMVDCGEATQHRLQRIPLSVHDLAGICITHVHGDHSYGLPGLLASASMTGRKRPLTIIAPAAIRAWLDATLLHTELFLTYPLIHVDVDSAQRVHQEAGLTITRHRLSHRAASVGFRFALETHKSKLDKAALLAHGVPSGPVWGQLQAGHDVLLEDGRQLRSADFRITRTEQAAIVVGGDNDTPALLEQACEGAQLLVHEATYTEAMLIKAGPGPTHSSVQRVAQFAASRALPNLILTHFSARYHHREGMAELEAEARLHYAGTLFLANDFDSYMLDAAGVLRKVEARKPD</sequence>
<evidence type="ECO:0000256" key="3">
    <source>
        <dbReference type="ARBA" id="ARBA00022722"/>
    </source>
</evidence>
<reference evidence="9 10" key="1">
    <citation type="submission" date="2016-04" db="EMBL/GenBank/DDBJ databases">
        <title>Draft genome sequence of Janthinobacterium psychrotolerans sp. nov., isolated from freshwater sediments in Denmark.</title>
        <authorList>
            <person name="Gong X."/>
            <person name="Skrivergaard S."/>
            <person name="Korsgaard B.S."/>
            <person name="Schreiber L."/>
            <person name="Marshall I.P."/>
            <person name="Finster K."/>
            <person name="Schramm A."/>
        </authorList>
    </citation>
    <scope>NUCLEOTIDE SEQUENCE [LARGE SCALE GENOMIC DNA]</scope>
    <source>
        <strain evidence="9 10">S3-2</strain>
    </source>
</reference>
<evidence type="ECO:0000313" key="9">
    <source>
        <dbReference type="EMBL" id="OBV40222.1"/>
    </source>
</evidence>
<keyword evidence="3 8" id="KW-0540">Nuclease</keyword>
<proteinExistence type="inferred from homology"/>
<dbReference type="HAMAP" id="MF_01818">
    <property type="entry name" value="RNase_Z_BN"/>
    <property type="match status" value="1"/>
</dbReference>
<comment type="cofactor">
    <cofactor evidence="8">
        <name>Zn(2+)</name>
        <dbReference type="ChEBI" id="CHEBI:29105"/>
    </cofactor>
    <text evidence="8">Binds 2 Zn(2+) ions.</text>
</comment>